<accession>A0A2U1B9W1</accession>
<evidence type="ECO:0000313" key="2">
    <source>
        <dbReference type="Proteomes" id="UP000245959"/>
    </source>
</evidence>
<comment type="caution">
    <text evidence="1">The sequence shown here is derived from an EMBL/GenBank/DDBJ whole genome shotgun (WGS) entry which is preliminary data.</text>
</comment>
<reference evidence="1 2" key="1">
    <citation type="submission" date="2018-04" db="EMBL/GenBank/DDBJ databases">
        <title>Genomic Encyclopedia of Type Strains, Phase IV (KMG-IV): sequencing the most valuable type-strain genomes for metagenomic binning, comparative biology and taxonomic classification.</title>
        <authorList>
            <person name="Goeker M."/>
        </authorList>
    </citation>
    <scope>NUCLEOTIDE SEQUENCE [LARGE SCALE GENOMIC DNA]</scope>
    <source>
        <strain evidence="1 2">DSM 14823</strain>
    </source>
</reference>
<dbReference type="InterPro" id="IPR036866">
    <property type="entry name" value="RibonucZ/Hydroxyglut_hydro"/>
</dbReference>
<dbReference type="SUPFAM" id="SSF56281">
    <property type="entry name" value="Metallo-hydrolase/oxidoreductase"/>
    <property type="match status" value="1"/>
</dbReference>
<dbReference type="GeneID" id="78293809"/>
<sequence length="331" mass="37515">MMKLQELEGARRQLDRVPPSPENWSARLPLLERLDALFSEPELENDPVLNRFYHEQCRRVIAEVRTWHGPGVRLWKLYSSAILVKDETGLVTGFDLNEGCTPACERRTRLRLSPGLVEEFAELVGRMFYTHGHLDHLGLAVADALLMRGKPVVAPGDAVRRWLLDGAVPAEEFQAEGVRCYRGAQRMADKEDVPNSAYAVTFQPGVTLLVRGDIYHWEELKPIYDRIESQGVKIDVMATSPFYQSGPDPVQETYRRFGCGFIPIHEWEFGHRLPVGRGGRATQTYADLYESFRIPGETGKCAVLAWGESAGLHPTVSTDRREKHEKSIHTY</sequence>
<dbReference type="Gene3D" id="3.60.15.10">
    <property type="entry name" value="Ribonuclease Z/Hydroxyacylglutathione hydrolase-like"/>
    <property type="match status" value="1"/>
</dbReference>
<dbReference type="AlphaFoldDB" id="A0A2U1B9W1"/>
<protein>
    <recommendedName>
        <fullName evidence="3">L-ascorbate metabolism protein UlaG (Beta-lactamase superfamily)</fullName>
    </recommendedName>
</protein>
<organism evidence="1 2">
    <name type="scientific">Victivallis vadensis</name>
    <dbReference type="NCBI Taxonomy" id="172901"/>
    <lineage>
        <taxon>Bacteria</taxon>
        <taxon>Pseudomonadati</taxon>
        <taxon>Lentisphaerota</taxon>
        <taxon>Lentisphaeria</taxon>
        <taxon>Victivallales</taxon>
        <taxon>Victivallaceae</taxon>
        <taxon>Victivallis</taxon>
    </lineage>
</organism>
<evidence type="ECO:0000313" key="1">
    <source>
        <dbReference type="EMBL" id="PVY45449.1"/>
    </source>
</evidence>
<name>A0A2U1B9W1_9BACT</name>
<gene>
    <name evidence="1" type="ORF">C8D82_10219</name>
</gene>
<keyword evidence="2" id="KW-1185">Reference proteome</keyword>
<dbReference type="EMBL" id="QEKH01000002">
    <property type="protein sequence ID" value="PVY45449.1"/>
    <property type="molecule type" value="Genomic_DNA"/>
</dbReference>
<dbReference type="RefSeq" id="WP_133245008.1">
    <property type="nucleotide sequence ID" value="NZ_QEKH01000002.1"/>
</dbReference>
<evidence type="ECO:0008006" key="3">
    <source>
        <dbReference type="Google" id="ProtNLM"/>
    </source>
</evidence>
<proteinExistence type="predicted"/>
<dbReference type="Proteomes" id="UP000245959">
    <property type="component" value="Unassembled WGS sequence"/>
</dbReference>